<dbReference type="PANTHER" id="PTHR33507:SF4">
    <property type="entry name" value="NODULATION COMPETITIVENESS PROTEIN NFED"/>
    <property type="match status" value="1"/>
</dbReference>
<dbReference type="Gene3D" id="3.90.226.10">
    <property type="entry name" value="2-enoyl-CoA Hydratase, Chain A, domain 1"/>
    <property type="match status" value="1"/>
</dbReference>
<keyword evidence="3 6" id="KW-1133">Transmembrane helix</keyword>
<evidence type="ECO:0000256" key="3">
    <source>
        <dbReference type="ARBA" id="ARBA00022989"/>
    </source>
</evidence>
<evidence type="ECO:0000256" key="2">
    <source>
        <dbReference type="ARBA" id="ARBA00022692"/>
    </source>
</evidence>
<evidence type="ECO:0000313" key="10">
    <source>
        <dbReference type="EMBL" id="MFC3677958.1"/>
    </source>
</evidence>
<feature type="region of interest" description="Disordered" evidence="5">
    <location>
        <begin position="138"/>
        <end position="162"/>
    </location>
</feature>
<dbReference type="InterPro" id="IPR052165">
    <property type="entry name" value="Membrane_assoc_protease"/>
</dbReference>
<evidence type="ECO:0000256" key="4">
    <source>
        <dbReference type="ARBA" id="ARBA00023136"/>
    </source>
</evidence>
<evidence type="ECO:0000313" key="11">
    <source>
        <dbReference type="Proteomes" id="UP001595711"/>
    </source>
</evidence>
<feature type="transmembrane region" description="Helical" evidence="6">
    <location>
        <begin position="285"/>
        <end position="303"/>
    </location>
</feature>
<protein>
    <submittedName>
        <fullName evidence="10">Nodulation protein NfeD</fullName>
    </submittedName>
</protein>
<evidence type="ECO:0000259" key="7">
    <source>
        <dbReference type="Pfam" id="PF01957"/>
    </source>
</evidence>
<dbReference type="Pfam" id="PF25145">
    <property type="entry name" value="NfeD1b_N"/>
    <property type="match status" value="1"/>
</dbReference>
<feature type="transmembrane region" description="Helical" evidence="6">
    <location>
        <begin position="309"/>
        <end position="326"/>
    </location>
</feature>
<feature type="domain" description="NfeD1b N-terminal" evidence="9">
    <location>
        <begin position="38"/>
        <end position="137"/>
    </location>
</feature>
<dbReference type="EMBL" id="JBHRYJ010000006">
    <property type="protein sequence ID" value="MFC3677958.1"/>
    <property type="molecule type" value="Genomic_DNA"/>
</dbReference>
<dbReference type="Pfam" id="PF01957">
    <property type="entry name" value="NfeD"/>
    <property type="match status" value="1"/>
</dbReference>
<evidence type="ECO:0000259" key="9">
    <source>
        <dbReference type="Pfam" id="PF25145"/>
    </source>
</evidence>
<organism evidence="10 11">
    <name type="scientific">Ferrovibrio xuzhouensis</name>
    <dbReference type="NCBI Taxonomy" id="1576914"/>
    <lineage>
        <taxon>Bacteria</taxon>
        <taxon>Pseudomonadati</taxon>
        <taxon>Pseudomonadota</taxon>
        <taxon>Alphaproteobacteria</taxon>
        <taxon>Rhodospirillales</taxon>
        <taxon>Rhodospirillaceae</taxon>
        <taxon>Ferrovibrio</taxon>
    </lineage>
</organism>
<gene>
    <name evidence="10" type="ORF">ACFOOQ_20565</name>
</gene>
<feature type="transmembrane region" description="Helical" evidence="6">
    <location>
        <begin position="256"/>
        <end position="278"/>
    </location>
</feature>
<feature type="domain" description="NfeD-like C-terminal" evidence="7">
    <location>
        <begin position="397"/>
        <end position="456"/>
    </location>
</feature>
<dbReference type="InterPro" id="IPR056738">
    <property type="entry name" value="NfeD1b_N"/>
</dbReference>
<dbReference type="RefSeq" id="WP_379729580.1">
    <property type="nucleotide sequence ID" value="NZ_JBHRYJ010000006.1"/>
</dbReference>
<evidence type="ECO:0000256" key="6">
    <source>
        <dbReference type="SAM" id="Phobius"/>
    </source>
</evidence>
<dbReference type="PANTHER" id="PTHR33507">
    <property type="entry name" value="INNER MEMBRANE PROTEIN YBBJ"/>
    <property type="match status" value="1"/>
</dbReference>
<keyword evidence="2 6" id="KW-0812">Transmembrane</keyword>
<reference evidence="11" key="1">
    <citation type="journal article" date="2019" name="Int. J. Syst. Evol. Microbiol.">
        <title>The Global Catalogue of Microorganisms (GCM) 10K type strain sequencing project: providing services to taxonomists for standard genome sequencing and annotation.</title>
        <authorList>
            <consortium name="The Broad Institute Genomics Platform"/>
            <consortium name="The Broad Institute Genome Sequencing Center for Infectious Disease"/>
            <person name="Wu L."/>
            <person name="Ma J."/>
        </authorList>
    </citation>
    <scope>NUCLEOTIDE SEQUENCE [LARGE SCALE GENOMIC DNA]</scope>
    <source>
        <strain evidence="11">KCTC 42182</strain>
    </source>
</reference>
<accession>A0ABV7VKC4</accession>
<comment type="caution">
    <text evidence="10">The sequence shown here is derived from an EMBL/GenBank/DDBJ whole genome shotgun (WGS) entry which is preliminary data.</text>
</comment>
<evidence type="ECO:0000259" key="8">
    <source>
        <dbReference type="Pfam" id="PF24961"/>
    </source>
</evidence>
<dbReference type="SUPFAM" id="SSF141322">
    <property type="entry name" value="NfeD domain-like"/>
    <property type="match status" value="1"/>
</dbReference>
<dbReference type="InterPro" id="IPR029045">
    <property type="entry name" value="ClpP/crotonase-like_dom_sf"/>
</dbReference>
<dbReference type="Proteomes" id="UP001595711">
    <property type="component" value="Unassembled WGS sequence"/>
</dbReference>
<dbReference type="InterPro" id="IPR056739">
    <property type="entry name" value="NfeD_membrane"/>
</dbReference>
<dbReference type="InterPro" id="IPR002810">
    <property type="entry name" value="NfeD-like_C"/>
</dbReference>
<dbReference type="CDD" id="cd07020">
    <property type="entry name" value="Clp_protease_NfeD_1"/>
    <property type="match status" value="1"/>
</dbReference>
<keyword evidence="4 6" id="KW-0472">Membrane</keyword>
<dbReference type="SUPFAM" id="SSF52096">
    <property type="entry name" value="ClpP/crotonase"/>
    <property type="match status" value="1"/>
</dbReference>
<proteinExistence type="predicted"/>
<dbReference type="InterPro" id="IPR012340">
    <property type="entry name" value="NA-bd_OB-fold"/>
</dbReference>
<feature type="compositionally biased region" description="Basic and acidic residues" evidence="5">
    <location>
        <begin position="150"/>
        <end position="162"/>
    </location>
</feature>
<keyword evidence="11" id="KW-1185">Reference proteome</keyword>
<evidence type="ECO:0000256" key="1">
    <source>
        <dbReference type="ARBA" id="ARBA00004141"/>
    </source>
</evidence>
<dbReference type="Pfam" id="PF24961">
    <property type="entry name" value="NfeD_membrane"/>
    <property type="match status" value="1"/>
</dbReference>
<feature type="transmembrane region" description="Helical" evidence="6">
    <location>
        <begin position="364"/>
        <end position="385"/>
    </location>
</feature>
<feature type="transmembrane region" description="Helical" evidence="6">
    <location>
        <begin position="333"/>
        <end position="352"/>
    </location>
</feature>
<evidence type="ECO:0000256" key="5">
    <source>
        <dbReference type="SAM" id="MobiDB-lite"/>
    </source>
</evidence>
<name>A0ABV7VKC4_9PROT</name>
<dbReference type="Gene3D" id="2.40.50.140">
    <property type="entry name" value="Nucleic acid-binding proteins"/>
    <property type="match status" value="1"/>
</dbReference>
<sequence length="472" mass="49170">MTRRPVAVIAALLLATGLGLATRLPAAEEAGRTAVILRVADAIGPATADYVVRGLAAAAERRAALVVLRLDTPGGLDGSMRAIIKAILDSPVPVVTWVSPSGARAASAGTYILYASHVAAMMPGTNLGAATPVQMGGGGLPFGDGDDTPAEGKDKGPPPKTAMEKKIVNDAAAYIRALADLRGRNVAWAEQAVREGASLPAAEAVKQHVVDLLAGSLDDLFAQIDGRVVKLRDTEFAIDSRGLTVVPLDPDWRSELLAVVTNPNVALILMMIGVYGLIFEFMNPGVFFPGVIGAICLLTGLYGVAVLPLNYAGLGLMLLGVVLMVAEMFTPSVGALGIGGVIAFALGATILIDTDMPAFTVDWPVIALMAALSLGFIFVVLRLALRARRRPVVTGPEQMLGAPARVLDWEGPVGHVLVHGERWQAAAADPARVDQLHIGSAVRVTRLQGLTLVVRPLDSDRPSSTDNRQGAG</sequence>
<feature type="domain" description="NfeD integral membrane" evidence="8">
    <location>
        <begin position="264"/>
        <end position="380"/>
    </location>
</feature>
<comment type="subcellular location">
    <subcellularLocation>
        <location evidence="1">Membrane</location>
        <topology evidence="1">Multi-pass membrane protein</topology>
    </subcellularLocation>
</comment>